<name>A1S3Q7_SHEAM</name>
<dbReference type="AlphaFoldDB" id="A1S3Q7"/>
<dbReference type="EMBL" id="CP000507">
    <property type="protein sequence ID" value="ABL99013.1"/>
    <property type="molecule type" value="Genomic_DNA"/>
</dbReference>
<feature type="chain" id="PRO_5002637119" description="DUF2913 family protein" evidence="1">
    <location>
        <begin position="34"/>
        <end position="216"/>
    </location>
</feature>
<dbReference type="HOGENOM" id="CLU_1261029_0_0_6"/>
<dbReference type="Proteomes" id="UP000009175">
    <property type="component" value="Chromosome"/>
</dbReference>
<evidence type="ECO:0000313" key="3">
    <source>
        <dbReference type="Proteomes" id="UP000009175"/>
    </source>
</evidence>
<evidence type="ECO:0000313" key="2">
    <source>
        <dbReference type="EMBL" id="ABL99013.1"/>
    </source>
</evidence>
<dbReference type="InterPro" id="IPR021316">
    <property type="entry name" value="DUF2913"/>
</dbReference>
<dbReference type="eggNOG" id="ENOG50334IN">
    <property type="taxonomic scope" value="Bacteria"/>
</dbReference>
<evidence type="ECO:0000256" key="1">
    <source>
        <dbReference type="SAM" id="SignalP"/>
    </source>
</evidence>
<accession>A1S3Q7</accession>
<dbReference type="Pfam" id="PF11140">
    <property type="entry name" value="DUF2913"/>
    <property type="match status" value="1"/>
</dbReference>
<reference evidence="2 3" key="1">
    <citation type="submission" date="2006-12" db="EMBL/GenBank/DDBJ databases">
        <title>Complete sequence of Shewanella amazonensis SB2B.</title>
        <authorList>
            <consortium name="US DOE Joint Genome Institute"/>
            <person name="Copeland A."/>
            <person name="Lucas S."/>
            <person name="Lapidus A."/>
            <person name="Barry K."/>
            <person name="Detter J.C."/>
            <person name="Glavina del Rio T."/>
            <person name="Hammon N."/>
            <person name="Israni S."/>
            <person name="Dalin E."/>
            <person name="Tice H."/>
            <person name="Pitluck S."/>
            <person name="Munk A.C."/>
            <person name="Brettin T."/>
            <person name="Bruce D."/>
            <person name="Han C."/>
            <person name="Tapia R."/>
            <person name="Gilna P."/>
            <person name="Schmutz J."/>
            <person name="Larimer F."/>
            <person name="Land M."/>
            <person name="Hauser L."/>
            <person name="Kyrpides N."/>
            <person name="Mikhailova N."/>
            <person name="Fredrickson J."/>
            <person name="Richardson P."/>
        </authorList>
    </citation>
    <scope>NUCLEOTIDE SEQUENCE [LARGE SCALE GENOMIC DNA]</scope>
    <source>
        <strain evidence="3">ATCC BAA-1098 / SB2B</strain>
    </source>
</reference>
<protein>
    <recommendedName>
        <fullName evidence="4">DUF2913 family protein</fullName>
    </recommendedName>
</protein>
<proteinExistence type="predicted"/>
<dbReference type="KEGG" id="saz:Sama_0806"/>
<keyword evidence="3" id="KW-1185">Reference proteome</keyword>
<organism evidence="2 3">
    <name type="scientific">Shewanella amazonensis (strain ATCC BAA-1098 / SB2B)</name>
    <dbReference type="NCBI Taxonomy" id="326297"/>
    <lineage>
        <taxon>Bacteria</taxon>
        <taxon>Pseudomonadati</taxon>
        <taxon>Pseudomonadota</taxon>
        <taxon>Gammaproteobacteria</taxon>
        <taxon>Alteromonadales</taxon>
        <taxon>Shewanellaceae</taxon>
        <taxon>Shewanella</taxon>
    </lineage>
</organism>
<keyword evidence="1" id="KW-0732">Signal</keyword>
<gene>
    <name evidence="2" type="ordered locus">Sama_0806</name>
</gene>
<feature type="signal peptide" evidence="1">
    <location>
        <begin position="1"/>
        <end position="33"/>
    </location>
</feature>
<sequence length="216" mass="23970">MMDMLMSTPNYNASLLAMATAALNALDSSHAGAAHATEAQQSHFLCNWMAQALKDKSFDKAIAGELTLWVRQGRSMGSSAQLKRLLQTIRHQYSTLAEHTMGLGNALAKMLEDARQQDVIVYTDTPVKTKLKLDADGQSSIIVCADEYQQHIRDGELIKPISLFVRADEKFLAKLAFSHGLMLTQGDKKSSLIKHHKSYKLFPKNQLPSLALLTFH</sequence>
<evidence type="ECO:0008006" key="4">
    <source>
        <dbReference type="Google" id="ProtNLM"/>
    </source>
</evidence>
<dbReference type="STRING" id="326297.Sama_0806"/>